<comment type="caution">
    <text evidence="1">The sequence shown here is derived from an EMBL/GenBank/DDBJ whole genome shotgun (WGS) entry which is preliminary data.</text>
</comment>
<evidence type="ECO:0000313" key="1">
    <source>
        <dbReference type="EMBL" id="KAL1197651.1"/>
    </source>
</evidence>
<proteinExistence type="predicted"/>
<protein>
    <submittedName>
        <fullName evidence="1">Uncharacterized protein</fullName>
    </submittedName>
</protein>
<dbReference type="Proteomes" id="UP001558713">
    <property type="component" value="Unassembled WGS sequence"/>
</dbReference>
<reference evidence="1 2" key="1">
    <citation type="submission" date="2024-04" db="EMBL/GenBank/DDBJ databases">
        <title>Genome assembly C_amara_ONT_v2.</title>
        <authorList>
            <person name="Yant L."/>
            <person name="Moore C."/>
            <person name="Slenker M."/>
        </authorList>
    </citation>
    <scope>NUCLEOTIDE SEQUENCE [LARGE SCALE GENOMIC DNA]</scope>
    <source>
        <tissue evidence="1">Leaf</tissue>
    </source>
</reference>
<dbReference type="AlphaFoldDB" id="A0ABD0ZSR2"/>
<accession>A0ABD0ZSR2</accession>
<evidence type="ECO:0000313" key="2">
    <source>
        <dbReference type="Proteomes" id="UP001558713"/>
    </source>
</evidence>
<name>A0ABD0ZSR2_CARAN</name>
<keyword evidence="2" id="KW-1185">Reference proteome</keyword>
<organism evidence="1 2">
    <name type="scientific">Cardamine amara subsp. amara</name>
    <dbReference type="NCBI Taxonomy" id="228776"/>
    <lineage>
        <taxon>Eukaryota</taxon>
        <taxon>Viridiplantae</taxon>
        <taxon>Streptophyta</taxon>
        <taxon>Embryophyta</taxon>
        <taxon>Tracheophyta</taxon>
        <taxon>Spermatophyta</taxon>
        <taxon>Magnoliopsida</taxon>
        <taxon>eudicotyledons</taxon>
        <taxon>Gunneridae</taxon>
        <taxon>Pentapetalae</taxon>
        <taxon>rosids</taxon>
        <taxon>malvids</taxon>
        <taxon>Brassicales</taxon>
        <taxon>Brassicaceae</taxon>
        <taxon>Cardamineae</taxon>
        <taxon>Cardamine</taxon>
    </lineage>
</organism>
<sequence>MLDPHLRHCFPISVTAIASWVRSASSIPKVNTICKIIFQAVIYQVWKERNSRIHGITLTPTPVIIREVQKLVRASLASLDRPSRGPFTALTTNSALSYLSTWFGHFQF</sequence>
<dbReference type="EMBL" id="JBANAX010000686">
    <property type="protein sequence ID" value="KAL1197651.1"/>
    <property type="molecule type" value="Genomic_DNA"/>
</dbReference>
<gene>
    <name evidence="1" type="ORF">V5N11_012309</name>
</gene>